<dbReference type="InterPro" id="IPR037682">
    <property type="entry name" value="TonB_C"/>
</dbReference>
<evidence type="ECO:0000313" key="8">
    <source>
        <dbReference type="Proteomes" id="UP001382935"/>
    </source>
</evidence>
<evidence type="ECO:0000256" key="2">
    <source>
        <dbReference type="ARBA" id="ARBA00022692"/>
    </source>
</evidence>
<evidence type="ECO:0000256" key="1">
    <source>
        <dbReference type="ARBA" id="ARBA00004167"/>
    </source>
</evidence>
<dbReference type="SUPFAM" id="SSF74653">
    <property type="entry name" value="TolA/TonB C-terminal domain"/>
    <property type="match status" value="1"/>
</dbReference>
<keyword evidence="4" id="KW-0472">Membrane</keyword>
<feature type="signal peptide" evidence="5">
    <location>
        <begin position="1"/>
        <end position="19"/>
    </location>
</feature>
<keyword evidence="8" id="KW-1185">Reference proteome</keyword>
<reference evidence="7 8" key="1">
    <citation type="submission" date="2024-02" db="EMBL/GenBank/DDBJ databases">
        <title>Full genome sequence of Sphingomonas kaistensis.</title>
        <authorList>
            <person name="Poletto B.L."/>
            <person name="Silva G."/>
            <person name="Galante D."/>
            <person name="Campos K.R."/>
            <person name="Santos M.B.N."/>
            <person name="Sacchi C.T."/>
        </authorList>
    </citation>
    <scope>NUCLEOTIDE SEQUENCE [LARGE SCALE GENOMIC DNA]</scope>
    <source>
        <strain evidence="7 8">MA4R</strain>
    </source>
</reference>
<dbReference type="NCBIfam" id="TIGR01352">
    <property type="entry name" value="tonB_Cterm"/>
    <property type="match status" value="1"/>
</dbReference>
<evidence type="ECO:0000256" key="3">
    <source>
        <dbReference type="ARBA" id="ARBA00022989"/>
    </source>
</evidence>
<organism evidence="7 8">
    <name type="scientific">Sphingomonas kaistensis</name>
    <dbReference type="NCBI Taxonomy" id="298708"/>
    <lineage>
        <taxon>Bacteria</taxon>
        <taxon>Pseudomonadati</taxon>
        <taxon>Pseudomonadota</taxon>
        <taxon>Alphaproteobacteria</taxon>
        <taxon>Sphingomonadales</taxon>
        <taxon>Sphingomonadaceae</taxon>
        <taxon>Sphingomonas</taxon>
    </lineage>
</organism>
<feature type="chain" id="PRO_5046842653" evidence="5">
    <location>
        <begin position="20"/>
        <end position="178"/>
    </location>
</feature>
<name>A0ABZ2G0T4_9SPHN</name>
<proteinExistence type="predicted"/>
<accession>A0ABZ2G0T4</accession>
<sequence>MRPAFLLVAAALVAAPAIAETQRSDLGNAETLMKLYPPRALAAGEEGLVGFEVQLDKAGHPTSCAITQSSGFPRLDQETCTVITQHAVFAANPGVGSGSSAHKGQIAWKLPAGRTPTTLAANAAADKPAKTICKRVPVTGSNARFERVCMSSAQWAEAQDDTKSNYSELQGKGFTQGQ</sequence>
<evidence type="ECO:0000313" key="7">
    <source>
        <dbReference type="EMBL" id="WWM69669.1"/>
    </source>
</evidence>
<dbReference type="Gene3D" id="3.30.1150.10">
    <property type="match status" value="1"/>
</dbReference>
<keyword evidence="2" id="KW-0812">Transmembrane</keyword>
<dbReference type="PROSITE" id="PS52015">
    <property type="entry name" value="TONB_CTD"/>
    <property type="match status" value="1"/>
</dbReference>
<gene>
    <name evidence="7" type="ORF">V6R86_02905</name>
</gene>
<dbReference type="EMBL" id="CP145607">
    <property type="protein sequence ID" value="WWM69669.1"/>
    <property type="molecule type" value="Genomic_DNA"/>
</dbReference>
<evidence type="ECO:0000259" key="6">
    <source>
        <dbReference type="PROSITE" id="PS52015"/>
    </source>
</evidence>
<keyword evidence="5" id="KW-0732">Signal</keyword>
<evidence type="ECO:0000256" key="4">
    <source>
        <dbReference type="ARBA" id="ARBA00023136"/>
    </source>
</evidence>
<protein>
    <submittedName>
        <fullName evidence="7">Energy transducer TonB</fullName>
    </submittedName>
</protein>
<dbReference type="RefSeq" id="WP_338501935.1">
    <property type="nucleotide sequence ID" value="NZ_CP145607.1"/>
</dbReference>
<keyword evidence="3" id="KW-1133">Transmembrane helix</keyword>
<feature type="domain" description="TonB C-terminal" evidence="6">
    <location>
        <begin position="21"/>
        <end position="117"/>
    </location>
</feature>
<comment type="subcellular location">
    <subcellularLocation>
        <location evidence="1">Membrane</location>
        <topology evidence="1">Single-pass membrane protein</topology>
    </subcellularLocation>
</comment>
<dbReference type="InterPro" id="IPR006260">
    <property type="entry name" value="TonB/TolA_C"/>
</dbReference>
<dbReference type="Pfam" id="PF03544">
    <property type="entry name" value="TonB_C"/>
    <property type="match status" value="1"/>
</dbReference>
<dbReference type="Proteomes" id="UP001382935">
    <property type="component" value="Chromosome"/>
</dbReference>
<evidence type="ECO:0000256" key="5">
    <source>
        <dbReference type="SAM" id="SignalP"/>
    </source>
</evidence>